<accession>A0A8T1UIK3</accession>
<name>A0A8T1UIK3_9STRA</name>
<gene>
    <name evidence="1" type="ORF">JG687_00007343</name>
</gene>
<dbReference type="OrthoDB" id="128858at2759"/>
<evidence type="ECO:0000313" key="2">
    <source>
        <dbReference type="Proteomes" id="UP000688947"/>
    </source>
</evidence>
<dbReference type="AlphaFoldDB" id="A0A8T1UIK3"/>
<protein>
    <submittedName>
        <fullName evidence="1">Uncharacterized protein</fullName>
    </submittedName>
</protein>
<evidence type="ECO:0000313" key="1">
    <source>
        <dbReference type="EMBL" id="KAG6962067.1"/>
    </source>
</evidence>
<reference evidence="1" key="1">
    <citation type="submission" date="2021-01" db="EMBL/GenBank/DDBJ databases">
        <title>Phytophthora aleatoria, a newly-described species from Pinus radiata is distinct from Phytophthora cactorum isolates based on comparative genomics.</title>
        <authorList>
            <person name="Mcdougal R."/>
            <person name="Panda P."/>
            <person name="Williams N."/>
            <person name="Studholme D.J."/>
        </authorList>
    </citation>
    <scope>NUCLEOTIDE SEQUENCE</scope>
    <source>
        <strain evidence="1">NZFS 3830</strain>
    </source>
</reference>
<organism evidence="1 2">
    <name type="scientific">Phytophthora cactorum</name>
    <dbReference type="NCBI Taxonomy" id="29920"/>
    <lineage>
        <taxon>Eukaryota</taxon>
        <taxon>Sar</taxon>
        <taxon>Stramenopiles</taxon>
        <taxon>Oomycota</taxon>
        <taxon>Peronosporomycetes</taxon>
        <taxon>Peronosporales</taxon>
        <taxon>Peronosporaceae</taxon>
        <taxon>Phytophthora</taxon>
    </lineage>
</organism>
<dbReference type="Proteomes" id="UP000688947">
    <property type="component" value="Unassembled WGS sequence"/>
</dbReference>
<dbReference type="EMBL" id="JAENGZ010000321">
    <property type="protein sequence ID" value="KAG6962067.1"/>
    <property type="molecule type" value="Genomic_DNA"/>
</dbReference>
<comment type="caution">
    <text evidence="1">The sequence shown here is derived from an EMBL/GenBank/DDBJ whole genome shotgun (WGS) entry which is preliminary data.</text>
</comment>
<proteinExistence type="predicted"/>
<sequence length="111" mass="12235">MLKDVTKEDELELTTSLQRLARNVNSASICFSSSRPEGEGIFSGMDSDETGWVSVRPYSDEVKCGTLIEACSLPDLVPCVTANAKTIRLSRHSRGFCRMHSKKTSVSLLNH</sequence>